<comment type="caution">
    <text evidence="1">The sequence shown here is derived from an EMBL/GenBank/DDBJ whole genome shotgun (WGS) entry which is preliminary data.</text>
</comment>
<feature type="non-terminal residue" evidence="1">
    <location>
        <position position="1"/>
    </location>
</feature>
<sequence>TSMLRGLRVIPGIYSSVGSVAALEGVRIECNTGSGAVAPGTVHVVRPIFGWSGNSPGTLYVYHSPTLPAASVASYHAYWGDSVNPHLRCDGANPPDAGLATEGDSPVWLLWMENGTLTSRRLRWRQQNQLNATDRVLIV</sequence>
<accession>A0A0F9AJU9</accession>
<evidence type="ECO:0000313" key="1">
    <source>
        <dbReference type="EMBL" id="KKL09670.1"/>
    </source>
</evidence>
<name>A0A0F9AJU9_9ZZZZ</name>
<organism evidence="1">
    <name type="scientific">marine sediment metagenome</name>
    <dbReference type="NCBI Taxonomy" id="412755"/>
    <lineage>
        <taxon>unclassified sequences</taxon>
        <taxon>metagenomes</taxon>
        <taxon>ecological metagenomes</taxon>
    </lineage>
</organism>
<dbReference type="EMBL" id="LAZR01042379">
    <property type="protein sequence ID" value="KKL09670.1"/>
    <property type="molecule type" value="Genomic_DNA"/>
</dbReference>
<protein>
    <submittedName>
        <fullName evidence="1">Uncharacterized protein</fullName>
    </submittedName>
</protein>
<proteinExistence type="predicted"/>
<gene>
    <name evidence="1" type="ORF">LCGC14_2563560</name>
</gene>
<reference evidence="1" key="1">
    <citation type="journal article" date="2015" name="Nature">
        <title>Complex archaea that bridge the gap between prokaryotes and eukaryotes.</title>
        <authorList>
            <person name="Spang A."/>
            <person name="Saw J.H."/>
            <person name="Jorgensen S.L."/>
            <person name="Zaremba-Niedzwiedzka K."/>
            <person name="Martijn J."/>
            <person name="Lind A.E."/>
            <person name="van Eijk R."/>
            <person name="Schleper C."/>
            <person name="Guy L."/>
            <person name="Ettema T.J."/>
        </authorList>
    </citation>
    <scope>NUCLEOTIDE SEQUENCE</scope>
</reference>
<dbReference type="AlphaFoldDB" id="A0A0F9AJU9"/>